<keyword evidence="1" id="KW-0474">Menaquinone biosynthesis</keyword>
<dbReference type="EMBL" id="VSSQ01000029">
    <property type="protein sequence ID" value="MPL65680.1"/>
    <property type="molecule type" value="Genomic_DNA"/>
</dbReference>
<dbReference type="AlphaFoldDB" id="A0A644TFP7"/>
<evidence type="ECO:0000256" key="1">
    <source>
        <dbReference type="ARBA" id="ARBA00022428"/>
    </source>
</evidence>
<dbReference type="HAMAP" id="MF_00995">
    <property type="entry name" value="MqnA"/>
    <property type="match status" value="1"/>
</dbReference>
<dbReference type="CDD" id="cd13634">
    <property type="entry name" value="PBP2_Sco4506"/>
    <property type="match status" value="1"/>
</dbReference>
<evidence type="ECO:0000313" key="3">
    <source>
        <dbReference type="EMBL" id="MPL65680.1"/>
    </source>
</evidence>
<dbReference type="InterPro" id="IPR030868">
    <property type="entry name" value="MqnA"/>
</dbReference>
<organism evidence="3">
    <name type="scientific">bioreactor metagenome</name>
    <dbReference type="NCBI Taxonomy" id="1076179"/>
    <lineage>
        <taxon>unclassified sequences</taxon>
        <taxon>metagenomes</taxon>
        <taxon>ecological metagenomes</taxon>
    </lineage>
</organism>
<dbReference type="SUPFAM" id="SSF53850">
    <property type="entry name" value="Periplasmic binding protein-like II"/>
    <property type="match status" value="1"/>
</dbReference>
<name>A0A644TFP7_9ZZZZ</name>
<evidence type="ECO:0000256" key="2">
    <source>
        <dbReference type="ARBA" id="ARBA00023239"/>
    </source>
</evidence>
<dbReference type="EC" id="4.2.1.151" evidence="3"/>
<protein>
    <submittedName>
        <fullName evidence="3">Chorismate dehydratase</fullName>
        <ecNumber evidence="3">4.2.1.151</ecNumber>
    </submittedName>
</protein>
<dbReference type="Pfam" id="PF02621">
    <property type="entry name" value="VitK2_biosynth"/>
    <property type="match status" value="1"/>
</dbReference>
<dbReference type="InterPro" id="IPR003773">
    <property type="entry name" value="Menaquinone_biosynth"/>
</dbReference>
<dbReference type="GO" id="GO:0009234">
    <property type="term" value="P:menaquinone biosynthetic process"/>
    <property type="evidence" value="ECO:0007669"/>
    <property type="project" value="UniProtKB-KW"/>
</dbReference>
<dbReference type="GO" id="GO:0016829">
    <property type="term" value="F:lyase activity"/>
    <property type="evidence" value="ECO:0007669"/>
    <property type="project" value="UniProtKB-KW"/>
</dbReference>
<gene>
    <name evidence="3" type="primary">mqnA_1</name>
    <name evidence="3" type="ORF">SDC9_11344</name>
</gene>
<comment type="caution">
    <text evidence="3">The sequence shown here is derived from an EMBL/GenBank/DDBJ whole genome shotgun (WGS) entry which is preliminary data.</text>
</comment>
<dbReference type="PANTHER" id="PTHR37690:SF1">
    <property type="entry name" value="CHORISMATE DEHYDRATASE"/>
    <property type="match status" value="1"/>
</dbReference>
<dbReference type="PANTHER" id="PTHR37690">
    <property type="entry name" value="CHORISMATE DEHYDRATASE"/>
    <property type="match status" value="1"/>
</dbReference>
<sequence length="279" mass="31313">MTQPRLGHIKFINCLPLTYGLIHGGFGQGLFVEQNVPAQLNEHLVSGLLDASPVSSIIYARNSKDLLLLPDVSISADGALESILLVTKRPIDQLRDARIALTSKSATSHCLLKIVLHNAYKSSPDYFISGVSLDAGVLDHADAVLFIGDEALYNYHNRNDSYYYYDIGDEWKKMTGLRMVYALWVINRQFANDNFEHVQALHNVVTNGFEYGLKYLNDAAATMIGKVPFTTQQIIHYIGLLNYQFTPDHQQAVLTFYRLAHELGLVEHVPSLEFAEVKK</sequence>
<reference evidence="3" key="1">
    <citation type="submission" date="2019-08" db="EMBL/GenBank/DDBJ databases">
        <authorList>
            <person name="Kucharzyk K."/>
            <person name="Murdoch R.W."/>
            <person name="Higgins S."/>
            <person name="Loffler F."/>
        </authorList>
    </citation>
    <scope>NUCLEOTIDE SEQUENCE</scope>
</reference>
<dbReference type="Gene3D" id="3.40.190.10">
    <property type="entry name" value="Periplasmic binding protein-like II"/>
    <property type="match status" value="2"/>
</dbReference>
<accession>A0A644TFP7</accession>
<keyword evidence="2 3" id="KW-0456">Lyase</keyword>
<proteinExistence type="inferred from homology"/>